<feature type="binding site" evidence="6">
    <location>
        <position position="408"/>
    </location>
    <ligand>
        <name>substrate</name>
    </ligand>
</feature>
<reference evidence="9 10" key="1">
    <citation type="journal article" date="2021" name="Arch. Microbiol.">
        <title>Myceligenerans indicum sp. nov., an actinobacterium isolated from mangrove sediment of Sundarbans, India.</title>
        <authorList>
            <person name="Asha K."/>
            <person name="Bhadury P."/>
        </authorList>
    </citation>
    <scope>NUCLEOTIDE SEQUENCE [LARGE SCALE GENOMIC DNA]</scope>
    <source>
        <strain evidence="9 10">I2</strain>
    </source>
</reference>
<keyword evidence="5 6" id="KW-0456">Lyase</keyword>
<dbReference type="InterPro" id="IPR000183">
    <property type="entry name" value="Orn/DAP/Arg_de-COase"/>
</dbReference>
<dbReference type="InterPro" id="IPR022657">
    <property type="entry name" value="De-COase2_CS"/>
</dbReference>
<feature type="binding site" evidence="6">
    <location>
        <position position="318"/>
    </location>
    <ligand>
        <name>pyridoxal 5'-phosphate</name>
        <dbReference type="ChEBI" id="CHEBI:597326"/>
    </ligand>
</feature>
<dbReference type="CDD" id="cd06828">
    <property type="entry name" value="PLPDE_III_DapDC"/>
    <property type="match status" value="1"/>
</dbReference>
<dbReference type="Gene3D" id="3.20.20.10">
    <property type="entry name" value="Alanine racemase"/>
    <property type="match status" value="1"/>
</dbReference>
<dbReference type="EMBL" id="JABBYC010000001">
    <property type="protein sequence ID" value="MBL0884911.1"/>
    <property type="molecule type" value="Genomic_DNA"/>
</dbReference>
<dbReference type="InterPro" id="IPR009006">
    <property type="entry name" value="Ala_racemase/Decarboxylase_C"/>
</dbReference>
<dbReference type="Pfam" id="PF02784">
    <property type="entry name" value="Orn_Arg_deC_N"/>
    <property type="match status" value="2"/>
</dbReference>
<dbReference type="InterPro" id="IPR022644">
    <property type="entry name" value="De-COase2_N"/>
</dbReference>
<evidence type="ECO:0000313" key="10">
    <source>
        <dbReference type="Proteomes" id="UP000675409"/>
    </source>
</evidence>
<evidence type="ECO:0000313" key="9">
    <source>
        <dbReference type="EMBL" id="MBL0884911.1"/>
    </source>
</evidence>
<feature type="binding site" evidence="6">
    <location>
        <position position="412"/>
    </location>
    <ligand>
        <name>substrate</name>
    </ligand>
</feature>
<feature type="modified residue" description="N6-(pyridoxal phosphate)lysine" evidence="6">
    <location>
        <position position="104"/>
    </location>
</feature>
<evidence type="ECO:0000256" key="5">
    <source>
        <dbReference type="ARBA" id="ARBA00023239"/>
    </source>
</evidence>
<evidence type="ECO:0000259" key="8">
    <source>
        <dbReference type="Pfam" id="PF02784"/>
    </source>
</evidence>
<organism evidence="9 10">
    <name type="scientific">Myceligenerans indicum</name>
    <dbReference type="NCBI Taxonomy" id="2593663"/>
    <lineage>
        <taxon>Bacteria</taxon>
        <taxon>Bacillati</taxon>
        <taxon>Actinomycetota</taxon>
        <taxon>Actinomycetes</taxon>
        <taxon>Micrococcales</taxon>
        <taxon>Promicromonosporaceae</taxon>
        <taxon>Myceligenerans</taxon>
    </lineage>
</organism>
<dbReference type="PROSITE" id="PS00879">
    <property type="entry name" value="ODR_DC_2_2"/>
    <property type="match status" value="1"/>
</dbReference>
<feature type="compositionally biased region" description="Low complexity" evidence="7">
    <location>
        <begin position="7"/>
        <end position="17"/>
    </location>
</feature>
<keyword evidence="10" id="KW-1185">Reference proteome</keyword>
<evidence type="ECO:0000256" key="3">
    <source>
        <dbReference type="ARBA" id="ARBA00022898"/>
    </source>
</evidence>
<evidence type="ECO:0000256" key="4">
    <source>
        <dbReference type="ARBA" id="ARBA00023154"/>
    </source>
</evidence>
<protein>
    <recommendedName>
        <fullName evidence="6">Diaminopimelate decarboxylase</fullName>
        <shortName evidence="6">DAP decarboxylase</shortName>
        <shortName evidence="6">DAPDC</shortName>
        <ecNumber evidence="6">4.1.1.20</ecNumber>
    </recommendedName>
</protein>
<comment type="caution">
    <text evidence="9">The sequence shown here is derived from an EMBL/GenBank/DDBJ whole genome shotgun (WGS) entry which is preliminary data.</text>
</comment>
<keyword evidence="3 6" id="KW-0663">Pyridoxal phosphate</keyword>
<dbReference type="PRINTS" id="PR01179">
    <property type="entry name" value="ODADCRBXLASE"/>
</dbReference>
<keyword evidence="6" id="KW-0028">Amino-acid biosynthesis</keyword>
<dbReference type="Gene3D" id="2.40.37.10">
    <property type="entry name" value="Lyase, Ornithine Decarboxylase, Chain A, domain 1"/>
    <property type="match status" value="1"/>
</dbReference>
<comment type="similarity">
    <text evidence="6">Belongs to the Orn/Lys/Arg decarboxylase class-II family. LysA subfamily.</text>
</comment>
<comment type="subunit">
    <text evidence="6">Homodimer.</text>
</comment>
<feature type="domain" description="Orn/DAP/Arg decarboxylase 2 N-terminal" evidence="8">
    <location>
        <begin position="256"/>
        <end position="366"/>
    </location>
</feature>
<dbReference type="HAMAP" id="MF_02120">
    <property type="entry name" value="LysA"/>
    <property type="match status" value="1"/>
</dbReference>
<proteinExistence type="inferred from homology"/>
<comment type="catalytic activity">
    <reaction evidence="6">
        <text>meso-2,6-diaminopimelate + H(+) = L-lysine + CO2</text>
        <dbReference type="Rhea" id="RHEA:15101"/>
        <dbReference type="ChEBI" id="CHEBI:15378"/>
        <dbReference type="ChEBI" id="CHEBI:16526"/>
        <dbReference type="ChEBI" id="CHEBI:32551"/>
        <dbReference type="ChEBI" id="CHEBI:57791"/>
        <dbReference type="EC" id="4.1.1.20"/>
    </reaction>
</comment>
<keyword evidence="4 6" id="KW-0457">Lysine biosynthesis</keyword>
<sequence length="511" mass="51819">MSGGAPAGASEGPGTTAVVGGQSGPAALPVGSAGAPWSSGVRRGDDGAVEVAGVGVADVAADHGTPSYILDEADFRARARAYRTAFEAAFAAVGTGVDVYYAGKALLTVAVARWAREEGLRVDTASGGELAVALRAGVPGEAIGLHGNNKSDAEIVRAFEHGVGRIIVDSLAEIDRVAELAVQHGVVAPVMVRVTTGVHAGGHEYISTAHEDQKFGLSVSPASGASGQASRPSGTGTAASGETAGGAASSAVDSPAMAALLRILERPSLRLLGIHSHIGSQILDPDGFEAAARAVLELRAELAARTGVLVGEVDLGGGYGIAYLPGEVALDPERVAKDVASSVADVAARLDTPLPRFSIEPGRAIVGPAGMTLYTVGTVKPVTVGGGDGEPFTRLYVSVDGGMSDNIRPALYGADYHAEIVGRSSDAEPVLARVVGKHCESGDIVVHRVMLPGDVRAGDLLAVAATGAYGRSMASNYNMLLRPPVVAVRDGASRVLIRRETEDDLLGLDQG</sequence>
<feature type="binding site" evidence="6">
    <location>
        <position position="469"/>
    </location>
    <ligand>
        <name>pyridoxal 5'-phosphate</name>
        <dbReference type="ChEBI" id="CHEBI:597326"/>
    </ligand>
</feature>
<evidence type="ECO:0000256" key="6">
    <source>
        <dbReference type="HAMAP-Rule" id="MF_02120"/>
    </source>
</evidence>
<feature type="compositionally biased region" description="Low complexity" evidence="7">
    <location>
        <begin position="233"/>
        <end position="249"/>
    </location>
</feature>
<dbReference type="InterPro" id="IPR022653">
    <property type="entry name" value="De-COase2_pyr-phos_BS"/>
</dbReference>
<dbReference type="Proteomes" id="UP000675409">
    <property type="component" value="Unassembled WGS sequence"/>
</dbReference>
<dbReference type="InterPro" id="IPR002986">
    <property type="entry name" value="DAP_deCOOHase_LysA"/>
</dbReference>
<evidence type="ECO:0000256" key="1">
    <source>
        <dbReference type="ARBA" id="ARBA00001933"/>
    </source>
</evidence>
<evidence type="ECO:0000256" key="7">
    <source>
        <dbReference type="SAM" id="MobiDB-lite"/>
    </source>
</evidence>
<dbReference type="PRINTS" id="PR01181">
    <property type="entry name" value="DAPDCRBXLASE"/>
</dbReference>
<keyword evidence="2 6" id="KW-0210">Decarboxylase</keyword>
<feature type="binding site" evidence="6">
    <location>
        <position position="469"/>
    </location>
    <ligand>
        <name>substrate</name>
    </ligand>
</feature>
<dbReference type="SUPFAM" id="SSF50621">
    <property type="entry name" value="Alanine racemase C-terminal domain-like"/>
    <property type="match status" value="1"/>
</dbReference>
<feature type="binding site" evidence="6">
    <location>
        <position position="440"/>
    </location>
    <ligand>
        <name>substrate</name>
    </ligand>
</feature>
<feature type="region of interest" description="Disordered" evidence="7">
    <location>
        <begin position="217"/>
        <end position="249"/>
    </location>
</feature>
<evidence type="ECO:0000256" key="2">
    <source>
        <dbReference type="ARBA" id="ARBA00022793"/>
    </source>
</evidence>
<dbReference type="EC" id="4.1.1.20" evidence="6"/>
<dbReference type="PANTHER" id="PTHR43727">
    <property type="entry name" value="DIAMINOPIMELATE DECARBOXYLASE"/>
    <property type="match status" value="1"/>
</dbReference>
<dbReference type="InterPro" id="IPR029066">
    <property type="entry name" value="PLP-binding_barrel"/>
</dbReference>
<accession>A0ABS1LF97</accession>
<feature type="binding site" evidence="6">
    <location>
        <position position="363"/>
    </location>
    <ligand>
        <name>substrate</name>
    </ligand>
</feature>
<feature type="compositionally biased region" description="Polar residues" evidence="7">
    <location>
        <begin position="220"/>
        <end position="232"/>
    </location>
</feature>
<feature type="binding site" evidence="6">
    <location>
        <begin position="360"/>
        <end position="363"/>
    </location>
    <ligand>
        <name>pyridoxal 5'-phosphate</name>
        <dbReference type="ChEBI" id="CHEBI:597326"/>
    </ligand>
</feature>
<dbReference type="PROSITE" id="PS00878">
    <property type="entry name" value="ODR_DC_2_1"/>
    <property type="match status" value="1"/>
</dbReference>
<name>A0ABS1LF97_9MICO</name>
<gene>
    <name evidence="6" type="primary">lysA</name>
    <name evidence="9" type="ORF">HGK34_01215</name>
</gene>
<feature type="region of interest" description="Disordered" evidence="7">
    <location>
        <begin position="1"/>
        <end position="42"/>
    </location>
</feature>
<dbReference type="PANTHER" id="PTHR43727:SF2">
    <property type="entry name" value="GROUP IV DECARBOXYLASE"/>
    <property type="match status" value="1"/>
</dbReference>
<feature type="domain" description="Orn/DAP/Arg decarboxylase 2 N-terminal" evidence="8">
    <location>
        <begin position="77"/>
        <end position="220"/>
    </location>
</feature>
<comment type="cofactor">
    <cofactor evidence="1 6">
        <name>pyridoxal 5'-phosphate</name>
        <dbReference type="ChEBI" id="CHEBI:597326"/>
    </cofactor>
</comment>
<dbReference type="SUPFAM" id="SSF51419">
    <property type="entry name" value="PLP-binding barrel"/>
    <property type="match status" value="1"/>
</dbReference>
<comment type="function">
    <text evidence="6">Specifically catalyzes the decarboxylation of meso-diaminopimelate (meso-DAP) to L-lysine.</text>
</comment>
<comment type="pathway">
    <text evidence="6">Amino-acid biosynthesis; L-lysine biosynthesis via DAP pathway; L-lysine from DL-2,6-diaminopimelate: step 1/1.</text>
</comment>